<dbReference type="EMBL" id="JACHIL010000006">
    <property type="protein sequence ID" value="MBB5092410.1"/>
    <property type="molecule type" value="Genomic_DNA"/>
</dbReference>
<protein>
    <recommendedName>
        <fullName evidence="4">Capsule biosynthesis protein</fullName>
    </recommendedName>
</protein>
<dbReference type="RefSeq" id="WP_022711284.1">
    <property type="nucleotide sequence ID" value="NZ_JACHIL010000006.1"/>
</dbReference>
<evidence type="ECO:0000256" key="1">
    <source>
        <dbReference type="SAM" id="Phobius"/>
    </source>
</evidence>
<feature type="transmembrane region" description="Helical" evidence="1">
    <location>
        <begin position="30"/>
        <end position="51"/>
    </location>
</feature>
<keyword evidence="3" id="KW-1185">Reference proteome</keyword>
<dbReference type="Pfam" id="PF19883">
    <property type="entry name" value="DUF6356"/>
    <property type="match status" value="1"/>
</dbReference>
<organism evidence="2 3">
    <name type="scientific">Pseudochrobactrum saccharolyticum</name>
    <dbReference type="NCBI Taxonomy" id="354352"/>
    <lineage>
        <taxon>Bacteria</taxon>
        <taxon>Pseudomonadati</taxon>
        <taxon>Pseudomonadota</taxon>
        <taxon>Alphaproteobacteria</taxon>
        <taxon>Hyphomicrobiales</taxon>
        <taxon>Brucellaceae</taxon>
        <taxon>Pseudochrobactrum</taxon>
    </lineage>
</organism>
<proteinExistence type="predicted"/>
<dbReference type="InterPro" id="IPR045936">
    <property type="entry name" value="DUF6356"/>
</dbReference>
<sequence>MQTKISRLFTEHPASVNETYFEHMAFAGKFSFKLFAAAFAALIHAILPFLFDKTASTIVAKLYAKTHKRAAE</sequence>
<evidence type="ECO:0008006" key="4">
    <source>
        <dbReference type="Google" id="ProtNLM"/>
    </source>
</evidence>
<reference evidence="2 3" key="1">
    <citation type="submission" date="2020-08" db="EMBL/GenBank/DDBJ databases">
        <title>Genomic Encyclopedia of Type Strains, Phase IV (KMG-IV): sequencing the most valuable type-strain genomes for metagenomic binning, comparative biology and taxonomic classification.</title>
        <authorList>
            <person name="Goeker M."/>
        </authorList>
    </citation>
    <scope>NUCLEOTIDE SEQUENCE [LARGE SCALE GENOMIC DNA]</scope>
    <source>
        <strain evidence="2 3">DSM 25620</strain>
    </source>
</reference>
<keyword evidence="1" id="KW-1133">Transmembrane helix</keyword>
<evidence type="ECO:0000313" key="2">
    <source>
        <dbReference type="EMBL" id="MBB5092410.1"/>
    </source>
</evidence>
<gene>
    <name evidence="2" type="ORF">HNQ68_002967</name>
</gene>
<comment type="caution">
    <text evidence="2">The sequence shown here is derived from an EMBL/GenBank/DDBJ whole genome shotgun (WGS) entry which is preliminary data.</text>
</comment>
<keyword evidence="1" id="KW-0812">Transmembrane</keyword>
<keyword evidence="1" id="KW-0472">Membrane</keyword>
<name>A0A7W8ANE1_9HYPH</name>
<dbReference type="Proteomes" id="UP000531231">
    <property type="component" value="Unassembled WGS sequence"/>
</dbReference>
<evidence type="ECO:0000313" key="3">
    <source>
        <dbReference type="Proteomes" id="UP000531231"/>
    </source>
</evidence>
<accession>A0A7W8ANE1</accession>
<dbReference type="AlphaFoldDB" id="A0A7W8ANE1"/>